<feature type="compositionally biased region" description="Basic and acidic residues" evidence="1">
    <location>
        <begin position="72"/>
        <end position="87"/>
    </location>
</feature>
<dbReference type="AlphaFoldDB" id="A7IAT6"/>
<evidence type="ECO:0000313" key="3">
    <source>
        <dbReference type="Proteomes" id="UP000002408"/>
    </source>
</evidence>
<feature type="region of interest" description="Disordered" evidence="1">
    <location>
        <begin position="49"/>
        <end position="123"/>
    </location>
</feature>
<name>A7IAT6_METB6</name>
<feature type="compositionally biased region" description="Basic and acidic residues" evidence="1">
    <location>
        <begin position="95"/>
        <end position="107"/>
    </location>
</feature>
<reference evidence="3" key="1">
    <citation type="journal article" date="2015" name="Microbiology">
        <title>Genome of Methanoregula boonei 6A8 reveals adaptations to oligotrophic peatland environments.</title>
        <authorList>
            <person name="Braeuer S."/>
            <person name="Cadillo-Quiroz H."/>
            <person name="Kyrpides N."/>
            <person name="Woyke T."/>
            <person name="Goodwin L."/>
            <person name="Detter C."/>
            <person name="Podell S."/>
            <person name="Yavitt J.B."/>
            <person name="Zinder S.H."/>
        </authorList>
    </citation>
    <scope>NUCLEOTIDE SEQUENCE [LARGE SCALE GENOMIC DNA]</scope>
    <source>
        <strain evidence="3">DSM 21154 / JCM 14090 / 6A8</strain>
    </source>
</reference>
<dbReference type="KEGG" id="mbn:Mboo_2333"/>
<accession>A7IAT6</accession>
<proteinExistence type="predicted"/>
<dbReference type="GeneID" id="5411026"/>
<evidence type="ECO:0000256" key="1">
    <source>
        <dbReference type="SAM" id="MobiDB-lite"/>
    </source>
</evidence>
<gene>
    <name evidence="2" type="ordered locus">Mboo_2333</name>
</gene>
<dbReference type="RefSeq" id="WP_012107908.1">
    <property type="nucleotide sequence ID" value="NC_009712.1"/>
</dbReference>
<protein>
    <submittedName>
        <fullName evidence="2">Uncharacterized protein</fullName>
    </submittedName>
</protein>
<organism evidence="2 3">
    <name type="scientific">Methanoregula boonei (strain DSM 21154 / JCM 14090 / 6A8)</name>
    <dbReference type="NCBI Taxonomy" id="456442"/>
    <lineage>
        <taxon>Archaea</taxon>
        <taxon>Methanobacteriati</taxon>
        <taxon>Methanobacteriota</taxon>
        <taxon>Stenosarchaea group</taxon>
        <taxon>Methanomicrobia</taxon>
        <taxon>Methanomicrobiales</taxon>
        <taxon>Methanoregulaceae</taxon>
        <taxon>Methanoregula</taxon>
    </lineage>
</organism>
<evidence type="ECO:0000313" key="2">
    <source>
        <dbReference type="EMBL" id="ABS56847.1"/>
    </source>
</evidence>
<sequence length="123" mass="13845">MIPDADDDPFPRVYKVDRLFPEEQDFVADDISPLQPYEMAELDEPAIPVEMPPLHKGEDPNPPAEKMGGRAGPRDETGISRDTKGADEQVTLSFFKKEKEKLRRPWDGPDLSPPTRTDAQKEG</sequence>
<keyword evidence="3" id="KW-1185">Reference proteome</keyword>
<dbReference type="Proteomes" id="UP000002408">
    <property type="component" value="Chromosome"/>
</dbReference>
<dbReference type="HOGENOM" id="CLU_2010090_0_0_2"/>
<dbReference type="STRING" id="456442.Mboo_2333"/>
<dbReference type="EMBL" id="CP000780">
    <property type="protein sequence ID" value="ABS56847.1"/>
    <property type="molecule type" value="Genomic_DNA"/>
</dbReference>